<dbReference type="VEuPathDB" id="FungiDB:MGL_4067"/>
<name>A8QCZ9_MALGO</name>
<dbReference type="GeneID" id="5853050"/>
<feature type="domain" description="GINS subunit" evidence="8">
    <location>
        <begin position="24"/>
        <end position="101"/>
    </location>
</feature>
<dbReference type="EMBL" id="AAYY01000020">
    <property type="protein sequence ID" value="EDP41518.1"/>
    <property type="molecule type" value="Genomic_DNA"/>
</dbReference>
<evidence type="ECO:0000256" key="3">
    <source>
        <dbReference type="ARBA" id="ARBA00015143"/>
    </source>
</evidence>
<gene>
    <name evidence="9" type="ORF">MGL_4067</name>
</gene>
<evidence type="ECO:0000259" key="8">
    <source>
        <dbReference type="Pfam" id="PF05916"/>
    </source>
</evidence>
<dbReference type="InParanoid" id="A8QCZ9"/>
<proteinExistence type="inferred from homology"/>
<comment type="function">
    <text evidence="6">Required for correct functioning of the GINS complex, a complex that plays an essential role in the initiation of DNA replication, and progression of DNA replication forks. GINS complex seems to bind preferentially to single-stranded DNA.</text>
</comment>
<evidence type="ECO:0000256" key="6">
    <source>
        <dbReference type="RuleBase" id="RU368085"/>
    </source>
</evidence>
<dbReference type="AlphaFoldDB" id="A8QCZ9"/>
<dbReference type="PANTHER" id="PTHR12914:SF2">
    <property type="entry name" value="DNA REPLICATION COMPLEX GINS PROTEIN PSF1"/>
    <property type="match status" value="1"/>
</dbReference>
<dbReference type="RefSeq" id="XP_001728732.1">
    <property type="nucleotide sequence ID" value="XM_001728680.1"/>
</dbReference>
<accession>A8QCZ9</accession>
<dbReference type="SUPFAM" id="SSF158573">
    <property type="entry name" value="GINS helical bundle-like"/>
    <property type="match status" value="1"/>
</dbReference>
<comment type="subunit">
    <text evidence="6">Component of the GINS complex.</text>
</comment>
<dbReference type="Proteomes" id="UP000008837">
    <property type="component" value="Unassembled WGS sequence"/>
</dbReference>
<evidence type="ECO:0000256" key="2">
    <source>
        <dbReference type="ARBA" id="ARBA00006677"/>
    </source>
</evidence>
<evidence type="ECO:0000313" key="10">
    <source>
        <dbReference type="Proteomes" id="UP000008837"/>
    </source>
</evidence>
<dbReference type="InterPro" id="IPR036224">
    <property type="entry name" value="GINS_bundle-like_dom_sf"/>
</dbReference>
<evidence type="ECO:0000313" key="9">
    <source>
        <dbReference type="EMBL" id="EDP41518.1"/>
    </source>
</evidence>
<dbReference type="InterPro" id="IPR005339">
    <property type="entry name" value="GINS_Psf1"/>
</dbReference>
<organism evidence="9 10">
    <name type="scientific">Malassezia globosa (strain ATCC MYA-4612 / CBS 7966)</name>
    <name type="common">Dandruff-associated fungus</name>
    <dbReference type="NCBI Taxonomy" id="425265"/>
    <lineage>
        <taxon>Eukaryota</taxon>
        <taxon>Fungi</taxon>
        <taxon>Dikarya</taxon>
        <taxon>Basidiomycota</taxon>
        <taxon>Ustilaginomycotina</taxon>
        <taxon>Malasseziomycetes</taxon>
        <taxon>Malasseziales</taxon>
        <taxon>Malasseziaceae</taxon>
        <taxon>Malassezia</taxon>
    </lineage>
</organism>
<comment type="similarity">
    <text evidence="2 6">Belongs to the GINS1/PSF1 family.</text>
</comment>
<keyword evidence="4 6" id="KW-0235">DNA replication</keyword>
<comment type="subcellular location">
    <subcellularLocation>
        <location evidence="1 6">Nucleus</location>
    </subcellularLocation>
</comment>
<dbReference type="OMA" id="HQNAISK"/>
<dbReference type="KEGG" id="mgl:MGL_4067"/>
<evidence type="ECO:0000256" key="1">
    <source>
        <dbReference type="ARBA" id="ARBA00004123"/>
    </source>
</evidence>
<dbReference type="OrthoDB" id="10252587at2759"/>
<keyword evidence="10" id="KW-1185">Reference proteome</keyword>
<keyword evidence="5 6" id="KW-0539">Nucleus</keyword>
<dbReference type="PANTHER" id="PTHR12914">
    <property type="entry name" value="PARTNER OF SLD5"/>
    <property type="match status" value="1"/>
</dbReference>
<protein>
    <recommendedName>
        <fullName evidence="3 6">DNA replication complex GINS protein PSF1</fullName>
    </recommendedName>
</protein>
<dbReference type="Gene3D" id="1.20.58.1030">
    <property type="match status" value="1"/>
</dbReference>
<dbReference type="GO" id="GO:0000811">
    <property type="term" value="C:GINS complex"/>
    <property type="evidence" value="ECO:0007669"/>
    <property type="project" value="UniProtKB-UniRule"/>
</dbReference>
<evidence type="ECO:0000256" key="4">
    <source>
        <dbReference type="ARBA" id="ARBA00022705"/>
    </source>
</evidence>
<comment type="caution">
    <text evidence="9">The sequence shown here is derived from an EMBL/GenBank/DDBJ whole genome shotgun (WGS) entry which is preliminary data.</text>
</comment>
<sequence length="221" mass="24372">MADAARAEQASGHGQPNAALAARIVTHHLQAYRNKRCLLVYHRERLDWLRARVWDKAGALALVLNEDRSIDPSGAASIRTLLDPAELEWLRSYAALVALYKDAFLDVLDVTWPLSQSSSSSTSFDRPSSSSGPGSASTSRARQALCGGFDVRSDAAYATTAAPNSVRPPDDVMIYVLVTRNVSDVETERGTIHLRVGERLYVRRDEVEALLLRGWLREIDP</sequence>
<evidence type="ECO:0000256" key="7">
    <source>
        <dbReference type="SAM" id="MobiDB-lite"/>
    </source>
</evidence>
<dbReference type="Pfam" id="PF05916">
    <property type="entry name" value="Sld5"/>
    <property type="match status" value="1"/>
</dbReference>
<reference evidence="9 10" key="1">
    <citation type="journal article" date="2007" name="Proc. Natl. Acad. Sci. U.S.A.">
        <title>Dandruff-associated Malassezia genomes reveal convergent and divergent virulence traits shared with plant and human fungal pathogens.</title>
        <authorList>
            <person name="Xu J."/>
            <person name="Saunders C.W."/>
            <person name="Hu P."/>
            <person name="Grant R.A."/>
            <person name="Boekhout T."/>
            <person name="Kuramae E.E."/>
            <person name="Kronstad J.W."/>
            <person name="Deangelis Y.M."/>
            <person name="Reeder N.L."/>
            <person name="Johnstone K.R."/>
            <person name="Leland M."/>
            <person name="Fieno A.M."/>
            <person name="Begley W.M."/>
            <person name="Sun Y."/>
            <person name="Lacey M.P."/>
            <person name="Chaudhary T."/>
            <person name="Keough T."/>
            <person name="Chu L."/>
            <person name="Sears R."/>
            <person name="Yuan B."/>
            <person name="Dawson T.L.Jr."/>
        </authorList>
    </citation>
    <scope>NUCLEOTIDE SEQUENCE [LARGE SCALE GENOMIC DNA]</scope>
    <source>
        <strain evidence="10">ATCC MYA-4612 / CBS 7966</strain>
    </source>
</reference>
<dbReference type="STRING" id="425265.A8QCZ9"/>
<evidence type="ECO:0000256" key="5">
    <source>
        <dbReference type="ARBA" id="ARBA00023242"/>
    </source>
</evidence>
<feature type="region of interest" description="Disordered" evidence="7">
    <location>
        <begin position="115"/>
        <end position="140"/>
    </location>
</feature>
<dbReference type="GO" id="GO:1902983">
    <property type="term" value="P:DNA strand elongation involved in mitotic DNA replication"/>
    <property type="evidence" value="ECO:0007669"/>
    <property type="project" value="TreeGrafter"/>
</dbReference>
<dbReference type="FunCoup" id="A8QCZ9">
    <property type="interactions" value="181"/>
</dbReference>
<dbReference type="InterPro" id="IPR021151">
    <property type="entry name" value="GINS_A"/>
</dbReference>